<evidence type="ECO:0000313" key="2">
    <source>
        <dbReference type="Proteomes" id="UP000502117"/>
    </source>
</evidence>
<name>A0A6G7LW38_9GAMM</name>
<protein>
    <submittedName>
        <fullName evidence="1">Uncharacterized protein</fullName>
    </submittedName>
</protein>
<dbReference type="KEGG" id="schk:GII14_18810"/>
<gene>
    <name evidence="1" type="ORF">GII14_18810</name>
</gene>
<dbReference type="RefSeq" id="WP_165565676.1">
    <property type="nucleotide sequence ID" value="NZ_CP045857.1"/>
</dbReference>
<dbReference type="EMBL" id="CP045857">
    <property type="protein sequence ID" value="QIJ05999.1"/>
    <property type="molecule type" value="Genomic_DNA"/>
</dbReference>
<sequence>MSGKFIGLILVLILSSDVLAGPSLQDFSRHPEFYNVKISPDGRHLAVLINQDGRKTLAFMRTSDFQNHLCR</sequence>
<accession>A0A6G7LW38</accession>
<organism evidence="1 2">
    <name type="scientific">Shewanella chilikensis</name>
    <dbReference type="NCBI Taxonomy" id="558541"/>
    <lineage>
        <taxon>Bacteria</taxon>
        <taxon>Pseudomonadati</taxon>
        <taxon>Pseudomonadota</taxon>
        <taxon>Gammaproteobacteria</taxon>
        <taxon>Alteromonadales</taxon>
        <taxon>Shewanellaceae</taxon>
        <taxon>Shewanella</taxon>
    </lineage>
</organism>
<evidence type="ECO:0000313" key="1">
    <source>
        <dbReference type="EMBL" id="QIJ05999.1"/>
    </source>
</evidence>
<dbReference type="Proteomes" id="UP000502117">
    <property type="component" value="Chromosome"/>
</dbReference>
<reference evidence="1 2" key="1">
    <citation type="submission" date="2019-11" db="EMBL/GenBank/DDBJ databases">
        <title>Complete Genome Sequence of Shewanella chilikensis Strain DC57, Isolated from Corroded Seal Rings at a floating production facility in Australia.</title>
        <authorList>
            <person name="Salgar-Chaparro S.J."/>
            <person name="Castillo-Villamizar G.A."/>
            <person name="Poehlein A."/>
            <person name="Daniel R."/>
            <person name="Machuca L."/>
        </authorList>
    </citation>
    <scope>NUCLEOTIDE SEQUENCE [LARGE SCALE GENOMIC DNA]</scope>
    <source>
        <strain evidence="1 2">DC57</strain>
    </source>
</reference>
<dbReference type="AlphaFoldDB" id="A0A6G7LW38"/>
<proteinExistence type="predicted"/>